<dbReference type="RefSeq" id="WP_092846874.1">
    <property type="nucleotide sequence ID" value="NZ_FMAH01000009.1"/>
</dbReference>
<sequence>MTVIPDETAELLETLIFTIRMIVESSARDKQRITNAYRDARSLVATLDLDGGSARPRILACLEYFNSYKDDDDVAAAGWMLTAIQERVAERNLYGWQKLQEIIDAAVHELHLSEKAFLH</sequence>
<reference evidence="2" key="1">
    <citation type="submission" date="2016-08" db="EMBL/GenBank/DDBJ databases">
        <authorList>
            <person name="Varghese N."/>
            <person name="Submissions Spin"/>
        </authorList>
    </citation>
    <scope>NUCLEOTIDE SEQUENCE [LARGE SCALE GENOMIC DNA]</scope>
    <source>
        <strain evidence="2">HAMBI 2971</strain>
    </source>
</reference>
<keyword evidence="2" id="KW-1185">Reference proteome</keyword>
<protein>
    <submittedName>
        <fullName evidence="1">Uncharacterized protein</fullName>
    </submittedName>
</protein>
<dbReference type="EMBL" id="FMAH01000009">
    <property type="protein sequence ID" value="SCB23992.1"/>
    <property type="molecule type" value="Genomic_DNA"/>
</dbReference>
<dbReference type="AlphaFoldDB" id="A0A1C3V891"/>
<dbReference type="OrthoDB" id="8100986at2"/>
<gene>
    <name evidence="1" type="ORF">GA0061102_1009156</name>
</gene>
<dbReference type="Proteomes" id="UP000199435">
    <property type="component" value="Unassembled WGS sequence"/>
</dbReference>
<organism evidence="1 2">
    <name type="scientific">Rhizobium miluonense</name>
    <dbReference type="NCBI Taxonomy" id="411945"/>
    <lineage>
        <taxon>Bacteria</taxon>
        <taxon>Pseudomonadati</taxon>
        <taxon>Pseudomonadota</taxon>
        <taxon>Alphaproteobacteria</taxon>
        <taxon>Hyphomicrobiales</taxon>
        <taxon>Rhizobiaceae</taxon>
        <taxon>Rhizobium/Agrobacterium group</taxon>
        <taxon>Rhizobium</taxon>
    </lineage>
</organism>
<accession>A0A1C3V891</accession>
<name>A0A1C3V891_9HYPH</name>
<evidence type="ECO:0000313" key="1">
    <source>
        <dbReference type="EMBL" id="SCB23992.1"/>
    </source>
</evidence>
<proteinExistence type="predicted"/>
<evidence type="ECO:0000313" key="2">
    <source>
        <dbReference type="Proteomes" id="UP000199435"/>
    </source>
</evidence>